<keyword evidence="3" id="KW-1185">Reference proteome</keyword>
<keyword evidence="1" id="KW-0812">Transmembrane</keyword>
<evidence type="ECO:0000313" key="3">
    <source>
        <dbReference type="Proteomes" id="UP001172911"/>
    </source>
</evidence>
<keyword evidence="1" id="KW-0472">Membrane</keyword>
<dbReference type="EMBL" id="JARPTC010000002">
    <property type="protein sequence ID" value="MDO7786002.1"/>
    <property type="molecule type" value="Genomic_DNA"/>
</dbReference>
<gene>
    <name evidence="2" type="ORF">P6N53_02015</name>
</gene>
<dbReference type="RefSeq" id="WP_304540751.1">
    <property type="nucleotide sequence ID" value="NZ_JARPTC010000002.1"/>
</dbReference>
<keyword evidence="1" id="KW-1133">Transmembrane helix</keyword>
<sequence length="65" mass="7526">MKSAELRFDFPVVNNTVTNPELEIVDEVTDWLEKEDSELANAFGFGICYIALFFFSAQILRFIFI</sequence>
<reference evidence="2" key="1">
    <citation type="journal article" date="2023" name="J. Hazard. Mater.">
        <title>Anaerobic biodegradation of pyrene and benzo[a]pyrene by a new sulfate-reducing Desulforamulus aquiferis strain DSA.</title>
        <authorList>
            <person name="Zhang Z."/>
            <person name="Sun J."/>
            <person name="Gong X."/>
            <person name="Wang C."/>
            <person name="Wang H."/>
        </authorList>
    </citation>
    <scope>NUCLEOTIDE SEQUENCE</scope>
    <source>
        <strain evidence="2">DSA</strain>
    </source>
</reference>
<evidence type="ECO:0000313" key="2">
    <source>
        <dbReference type="EMBL" id="MDO7786002.1"/>
    </source>
</evidence>
<dbReference type="AlphaFoldDB" id="A0AAW7Z8H4"/>
<comment type="caution">
    <text evidence="2">The sequence shown here is derived from an EMBL/GenBank/DDBJ whole genome shotgun (WGS) entry which is preliminary data.</text>
</comment>
<organism evidence="2 3">
    <name type="scientific">Desulforamulus aquiferis</name>
    <dbReference type="NCBI Taxonomy" id="1397668"/>
    <lineage>
        <taxon>Bacteria</taxon>
        <taxon>Bacillati</taxon>
        <taxon>Bacillota</taxon>
        <taxon>Clostridia</taxon>
        <taxon>Eubacteriales</taxon>
        <taxon>Peptococcaceae</taxon>
        <taxon>Desulforamulus</taxon>
    </lineage>
</organism>
<dbReference type="Proteomes" id="UP001172911">
    <property type="component" value="Unassembled WGS sequence"/>
</dbReference>
<reference evidence="2" key="2">
    <citation type="submission" date="2023-03" db="EMBL/GenBank/DDBJ databases">
        <authorList>
            <person name="Zhang Z."/>
        </authorList>
    </citation>
    <scope>NUCLEOTIDE SEQUENCE</scope>
    <source>
        <strain evidence="2">DSA</strain>
    </source>
</reference>
<name>A0AAW7Z8H4_9FIRM</name>
<protein>
    <submittedName>
        <fullName evidence="2">Uncharacterized protein</fullName>
    </submittedName>
</protein>
<proteinExistence type="predicted"/>
<feature type="transmembrane region" description="Helical" evidence="1">
    <location>
        <begin position="42"/>
        <end position="64"/>
    </location>
</feature>
<evidence type="ECO:0000256" key="1">
    <source>
        <dbReference type="SAM" id="Phobius"/>
    </source>
</evidence>
<accession>A0AAW7Z8H4</accession>